<name>A0A9P6R8Q9_9FUNG</name>
<accession>A0A9P6R8Q9</accession>
<keyword evidence="2" id="KW-1185">Reference proteome</keyword>
<dbReference type="OrthoDB" id="2384579at2759"/>
<evidence type="ECO:0000313" key="1">
    <source>
        <dbReference type="EMBL" id="KAG0314834.1"/>
    </source>
</evidence>
<proteinExistence type="predicted"/>
<comment type="caution">
    <text evidence="1">The sequence shown here is derived from an EMBL/GenBank/DDBJ whole genome shotgun (WGS) entry which is preliminary data.</text>
</comment>
<gene>
    <name evidence="1" type="ORF">BGZ97_008902</name>
</gene>
<organism evidence="1 2">
    <name type="scientific">Linnemannia gamsii</name>
    <dbReference type="NCBI Taxonomy" id="64522"/>
    <lineage>
        <taxon>Eukaryota</taxon>
        <taxon>Fungi</taxon>
        <taxon>Fungi incertae sedis</taxon>
        <taxon>Mucoromycota</taxon>
        <taxon>Mortierellomycotina</taxon>
        <taxon>Mortierellomycetes</taxon>
        <taxon>Mortierellales</taxon>
        <taxon>Mortierellaceae</taxon>
        <taxon>Linnemannia</taxon>
    </lineage>
</organism>
<reference evidence="1" key="1">
    <citation type="journal article" date="2020" name="Fungal Divers.">
        <title>Resolving the Mortierellaceae phylogeny through synthesis of multi-gene phylogenetics and phylogenomics.</title>
        <authorList>
            <person name="Vandepol N."/>
            <person name="Liber J."/>
            <person name="Desiro A."/>
            <person name="Na H."/>
            <person name="Kennedy M."/>
            <person name="Barry K."/>
            <person name="Grigoriev I.V."/>
            <person name="Miller A.N."/>
            <person name="O'Donnell K."/>
            <person name="Stajich J.E."/>
            <person name="Bonito G."/>
        </authorList>
    </citation>
    <scope>NUCLEOTIDE SEQUENCE</scope>
    <source>
        <strain evidence="1">NVP60</strain>
    </source>
</reference>
<evidence type="ECO:0000313" key="2">
    <source>
        <dbReference type="Proteomes" id="UP000823405"/>
    </source>
</evidence>
<dbReference type="AlphaFoldDB" id="A0A9P6R8Q9"/>
<sequence>MSLIIPLAQGAGRRSHKVLTASPVAAVVADHDCSQLISVFHRLNVLHNHYNTLQPRTLDNNIKNSNRRNYNAAITVITSHHRVLQASPRNYSTSSSGNPSDINSAFTNTNIPPSPSAFPNNLPRCSGITVKKKPCQRDGINAITELSTTAATATNKDSNNTSDAVVRYYCYQHDPRLVGRRQCIGYVASEQRQCRITCSESEIRTGGRPICNRHFQLGARLVIRRT</sequence>
<protein>
    <submittedName>
        <fullName evidence="1">Uncharacterized protein</fullName>
    </submittedName>
</protein>
<dbReference type="EMBL" id="JAAAIN010000415">
    <property type="protein sequence ID" value="KAG0314834.1"/>
    <property type="molecule type" value="Genomic_DNA"/>
</dbReference>
<dbReference type="Proteomes" id="UP000823405">
    <property type="component" value="Unassembled WGS sequence"/>
</dbReference>